<dbReference type="PROSITE" id="PS00211">
    <property type="entry name" value="ABC_TRANSPORTER_1"/>
    <property type="match status" value="1"/>
</dbReference>
<dbReference type="SMART" id="SM00382">
    <property type="entry name" value="AAA"/>
    <property type="match status" value="1"/>
</dbReference>
<reference evidence="6 7" key="1">
    <citation type="journal article" date="2010" name="Stand. Genomic Sci.">
        <title>Complete genome sequence of Arcanobacterium haemolyticum type strain (11018).</title>
        <authorList>
            <person name="Yasawong M."/>
            <person name="Teshima H."/>
            <person name="Lapidus A."/>
            <person name="Nolan M."/>
            <person name="Lucas S."/>
            <person name="Glavina Del Rio T."/>
            <person name="Tice H."/>
            <person name="Cheng J."/>
            <person name="Bruce D."/>
            <person name="Detter C."/>
            <person name="Tapia R."/>
            <person name="Han C."/>
            <person name="Goodwin L."/>
            <person name="Pitluck S."/>
            <person name="Liolios K."/>
            <person name="Ivanova N."/>
            <person name="Mavromatis K."/>
            <person name="Mikhailova N."/>
            <person name="Pati A."/>
            <person name="Chen A."/>
            <person name="Palaniappan K."/>
            <person name="Land M."/>
            <person name="Hauser L."/>
            <person name="Chang Y."/>
            <person name="Jeffries C."/>
            <person name="Rohde M."/>
            <person name="Sikorski J."/>
            <person name="Pukall R."/>
            <person name="Goker M."/>
            <person name="Woyke T."/>
            <person name="Bristow J."/>
            <person name="Eisen J."/>
            <person name="Markowitz V."/>
            <person name="Hugenholtz P."/>
            <person name="Kyrpides N."/>
            <person name="Klenk H."/>
        </authorList>
    </citation>
    <scope>NUCLEOTIDE SEQUENCE [LARGE SCALE GENOMIC DNA]</scope>
    <source>
        <strain evidence="7">ATCC 9345 / DSM 20595 / CCUG 17215 / LMG 16163 / NBRC 15585 / NCTC 8452 / 11018</strain>
    </source>
</reference>
<dbReference type="InterPro" id="IPR003593">
    <property type="entry name" value="AAA+_ATPase"/>
</dbReference>
<dbReference type="Pfam" id="PF00005">
    <property type="entry name" value="ABC_tran"/>
    <property type="match status" value="1"/>
</dbReference>
<evidence type="ECO:0000313" key="6">
    <source>
        <dbReference type="EMBL" id="ADH93210.1"/>
    </source>
</evidence>
<proteinExistence type="inferred from homology"/>
<keyword evidence="3" id="KW-0547">Nucleotide-binding</keyword>
<evidence type="ECO:0000256" key="2">
    <source>
        <dbReference type="ARBA" id="ARBA00022448"/>
    </source>
</evidence>
<dbReference type="CDD" id="cd03268">
    <property type="entry name" value="ABC_BcrA_bacitracin_resist"/>
    <property type="match status" value="1"/>
</dbReference>
<keyword evidence="4" id="KW-0067">ATP-binding</keyword>
<dbReference type="AlphaFoldDB" id="D7BKN0"/>
<feature type="domain" description="ABC transporter" evidence="5">
    <location>
        <begin position="2"/>
        <end position="227"/>
    </location>
</feature>
<dbReference type="PANTHER" id="PTHR43335:SF4">
    <property type="entry name" value="ABC TRANSPORTER, ATP-BINDING PROTEIN"/>
    <property type="match status" value="1"/>
</dbReference>
<dbReference type="InterPro" id="IPR017871">
    <property type="entry name" value="ABC_transporter-like_CS"/>
</dbReference>
<dbReference type="STRING" id="644284.Arch_1509"/>
<gene>
    <name evidence="6" type="ordered locus">Arch_1509</name>
</gene>
<dbReference type="Gene3D" id="3.40.50.300">
    <property type="entry name" value="P-loop containing nucleotide triphosphate hydrolases"/>
    <property type="match status" value="1"/>
</dbReference>
<dbReference type="PANTHER" id="PTHR43335">
    <property type="entry name" value="ABC TRANSPORTER, ATP-BINDING PROTEIN"/>
    <property type="match status" value="1"/>
</dbReference>
<dbReference type="RefSeq" id="WP_013170700.1">
    <property type="nucleotide sequence ID" value="NC_014218.1"/>
</dbReference>
<organism evidence="6 7">
    <name type="scientific">Arcanobacterium haemolyticum (strain ATCC 9345 / DSM 20595 / CCM 5947 / CCUG 17215 / LMG 16163 / NBRC 15585 / NCTC 8452 / 11018)</name>
    <dbReference type="NCBI Taxonomy" id="644284"/>
    <lineage>
        <taxon>Bacteria</taxon>
        <taxon>Bacillati</taxon>
        <taxon>Actinomycetota</taxon>
        <taxon>Actinomycetes</taxon>
        <taxon>Actinomycetales</taxon>
        <taxon>Actinomycetaceae</taxon>
        <taxon>Arcanobacterium</taxon>
    </lineage>
</organism>
<comment type="similarity">
    <text evidence="1">Belongs to the ABC transporter superfamily.</text>
</comment>
<dbReference type="PROSITE" id="PS50893">
    <property type="entry name" value="ABC_TRANSPORTER_2"/>
    <property type="match status" value="1"/>
</dbReference>
<dbReference type="KEGG" id="ahe:Arch_1509"/>
<dbReference type="InterPro" id="IPR027417">
    <property type="entry name" value="P-loop_NTPase"/>
</dbReference>
<sequence>MITVDHLSKHYGKVQAVRDLSFSVRQGTVTGFLGPNGSGKSTTLRCLLGLDKPTSGTLLIDGKSYVSNPAPLSKVGALLDGKAFNPQVSARHHLKIVAATHGIPAERVEHVLDLTGISSVAKKKVGGFSLGMSQRLGIATALLGDPEYLIFDEPVNGLDPDGVKWARELMRNLAKEGRTVLVSSHLMSEMALTADDVVIIGQGRLIDSGPMSKFTHTAGRTLVHVAGPDTELLRQVLAETGYDFTFEDPSEFHPTGSFIIPGKKRSEIGHILHVKNVEVHELSESHSSLEDVFIELTDDAVDYRVHPQAGGTL</sequence>
<dbReference type="EMBL" id="CP002045">
    <property type="protein sequence ID" value="ADH93210.1"/>
    <property type="molecule type" value="Genomic_DNA"/>
</dbReference>
<evidence type="ECO:0000259" key="5">
    <source>
        <dbReference type="PROSITE" id="PS50893"/>
    </source>
</evidence>
<evidence type="ECO:0000313" key="7">
    <source>
        <dbReference type="Proteomes" id="UP000000376"/>
    </source>
</evidence>
<dbReference type="eggNOG" id="COG1131">
    <property type="taxonomic scope" value="Bacteria"/>
</dbReference>
<accession>D7BKN0</accession>
<protein>
    <submittedName>
        <fullName evidence="6">ABC transporter related protein</fullName>
    </submittedName>
</protein>
<dbReference type="InterPro" id="IPR003439">
    <property type="entry name" value="ABC_transporter-like_ATP-bd"/>
</dbReference>
<keyword evidence="2" id="KW-0813">Transport</keyword>
<evidence type="ECO:0000256" key="1">
    <source>
        <dbReference type="ARBA" id="ARBA00005417"/>
    </source>
</evidence>
<dbReference type="HOGENOM" id="CLU_000604_1_2_11"/>
<keyword evidence="7" id="KW-1185">Reference proteome</keyword>
<evidence type="ECO:0000256" key="4">
    <source>
        <dbReference type="ARBA" id="ARBA00022840"/>
    </source>
</evidence>
<evidence type="ECO:0000256" key="3">
    <source>
        <dbReference type="ARBA" id="ARBA00022741"/>
    </source>
</evidence>
<dbReference type="GO" id="GO:0005524">
    <property type="term" value="F:ATP binding"/>
    <property type="evidence" value="ECO:0007669"/>
    <property type="project" value="UniProtKB-KW"/>
</dbReference>
<dbReference type="OrthoDB" id="9804819at2"/>
<dbReference type="Proteomes" id="UP000000376">
    <property type="component" value="Chromosome"/>
</dbReference>
<dbReference type="SUPFAM" id="SSF52540">
    <property type="entry name" value="P-loop containing nucleoside triphosphate hydrolases"/>
    <property type="match status" value="1"/>
</dbReference>
<dbReference type="GO" id="GO:0016887">
    <property type="term" value="F:ATP hydrolysis activity"/>
    <property type="evidence" value="ECO:0007669"/>
    <property type="project" value="InterPro"/>
</dbReference>
<name>D7BKN0_ARCHD</name>